<organism evidence="25 26">
    <name type="scientific">Cytobacillus kochii</name>
    <dbReference type="NCBI Taxonomy" id="859143"/>
    <lineage>
        <taxon>Bacteria</taxon>
        <taxon>Bacillati</taxon>
        <taxon>Bacillota</taxon>
        <taxon>Bacilli</taxon>
        <taxon>Bacillales</taxon>
        <taxon>Bacillaceae</taxon>
        <taxon>Cytobacillus</taxon>
    </lineage>
</organism>
<evidence type="ECO:0000256" key="2">
    <source>
        <dbReference type="ARBA" id="ARBA00005898"/>
    </source>
</evidence>
<feature type="binding site" evidence="20">
    <location>
        <position position="186"/>
    </location>
    <ligand>
        <name>UDP-N-acetyl-alpha-D-muramoyl-L-alanyl-D-glutamate</name>
        <dbReference type="ChEBI" id="CHEBI:83900"/>
    </ligand>
</feature>
<keyword evidence="10 20" id="KW-0573">Peptidoglycan synthesis</keyword>
<feature type="binding site" evidence="20">
    <location>
        <position position="150"/>
    </location>
    <ligand>
        <name>UDP-N-acetyl-alpha-D-muramoyl-L-alanyl-D-glutamate</name>
        <dbReference type="ChEBI" id="CHEBI:83900"/>
    </ligand>
</feature>
<dbReference type="Gene3D" id="3.40.1190.10">
    <property type="entry name" value="Mur-like, catalytic domain"/>
    <property type="match status" value="1"/>
</dbReference>
<evidence type="ECO:0000256" key="18">
    <source>
        <dbReference type="ARBA" id="ARBA00076158"/>
    </source>
</evidence>
<reference evidence="25 26" key="1">
    <citation type="submission" date="2017-08" db="EMBL/GenBank/DDBJ databases">
        <title>Complete Genome Sequence of Bacillus kochii Oregon-R-modENCODE STRAIN BDGP4, isolated from Drosophila melanogaster gut.</title>
        <authorList>
            <person name="Wan K.H."/>
            <person name="Yu C."/>
            <person name="Park S."/>
            <person name="Hammonds A.S."/>
            <person name="Booth B.W."/>
            <person name="Celniker S.E."/>
        </authorList>
    </citation>
    <scope>NUCLEOTIDE SEQUENCE [LARGE SCALE GENOMIC DNA]</scope>
    <source>
        <strain evidence="25 26">BDGP4</strain>
    </source>
</reference>
<dbReference type="PANTHER" id="PTHR23135">
    <property type="entry name" value="MUR LIGASE FAMILY MEMBER"/>
    <property type="match status" value="1"/>
</dbReference>
<evidence type="ECO:0000256" key="8">
    <source>
        <dbReference type="ARBA" id="ARBA00022842"/>
    </source>
</evidence>
<dbReference type="SUPFAM" id="SSF53623">
    <property type="entry name" value="MurD-like peptide ligases, catalytic domain"/>
    <property type="match status" value="1"/>
</dbReference>
<evidence type="ECO:0000256" key="12">
    <source>
        <dbReference type="ARBA" id="ARBA00023316"/>
    </source>
</evidence>
<keyword evidence="5 20" id="KW-0132">Cell division</keyword>
<feature type="short sequence motif" description="Meso-diaminopimelate recognition motif" evidence="20">
    <location>
        <begin position="408"/>
        <end position="411"/>
    </location>
</feature>
<evidence type="ECO:0000256" key="14">
    <source>
        <dbReference type="ARBA" id="ARBA00056782"/>
    </source>
</evidence>
<dbReference type="Gene3D" id="3.40.1390.10">
    <property type="entry name" value="MurE/MurF, N-terminal domain"/>
    <property type="match status" value="1"/>
</dbReference>
<dbReference type="InterPro" id="IPR000713">
    <property type="entry name" value="Mur_ligase_N"/>
</dbReference>
<evidence type="ECO:0000313" key="25">
    <source>
        <dbReference type="EMBL" id="ASV66042.1"/>
    </source>
</evidence>
<dbReference type="GO" id="GO:0008360">
    <property type="term" value="P:regulation of cell shape"/>
    <property type="evidence" value="ECO:0007669"/>
    <property type="project" value="UniProtKB-KW"/>
</dbReference>
<keyword evidence="9 20" id="KW-0133">Cell shape</keyword>
<dbReference type="Pfam" id="PF01225">
    <property type="entry name" value="Mur_ligase"/>
    <property type="match status" value="1"/>
</dbReference>
<evidence type="ECO:0000256" key="19">
    <source>
        <dbReference type="ARBA" id="ARBA00081560"/>
    </source>
</evidence>
<keyword evidence="6 20" id="KW-0547">Nucleotide-binding</keyword>
<dbReference type="PANTHER" id="PTHR23135:SF4">
    <property type="entry name" value="UDP-N-ACETYLMURAMOYL-L-ALANYL-D-GLUTAMATE--2,6-DIAMINOPIMELATE LIGASE MURE HOMOLOG, CHLOROPLASTIC"/>
    <property type="match status" value="1"/>
</dbReference>
<dbReference type="InterPro" id="IPR036615">
    <property type="entry name" value="Mur_ligase_C_dom_sf"/>
</dbReference>
<dbReference type="Gene3D" id="3.90.190.20">
    <property type="entry name" value="Mur ligase, C-terminal domain"/>
    <property type="match status" value="1"/>
</dbReference>
<dbReference type="SUPFAM" id="SSF63418">
    <property type="entry name" value="MurE/MurF N-terminal domain"/>
    <property type="match status" value="1"/>
</dbReference>
<dbReference type="NCBIfam" id="NF001124">
    <property type="entry name" value="PRK00139.1-2"/>
    <property type="match status" value="1"/>
</dbReference>
<feature type="binding site" evidence="20">
    <location>
        <begin position="408"/>
        <end position="411"/>
    </location>
    <ligand>
        <name>meso-2,6-diaminopimelate</name>
        <dbReference type="ChEBI" id="CHEBI:57791"/>
    </ligand>
</feature>
<dbReference type="InterPro" id="IPR004101">
    <property type="entry name" value="Mur_ligase_C"/>
</dbReference>
<evidence type="ECO:0000256" key="7">
    <source>
        <dbReference type="ARBA" id="ARBA00022840"/>
    </source>
</evidence>
<feature type="binding site" evidence="20">
    <location>
        <position position="384"/>
    </location>
    <ligand>
        <name>meso-2,6-diaminopimelate</name>
        <dbReference type="ChEBI" id="CHEBI:57791"/>
    </ligand>
</feature>
<comment type="subcellular location">
    <subcellularLocation>
        <location evidence="20 21">Cytoplasm</location>
    </subcellularLocation>
</comment>
<comment type="function">
    <text evidence="14 20">Catalyzes the addition of meso-diaminopimelic acid to the nucleotide precursor UDP-N-acetylmuramoyl-L-alanyl-D-glutamate (UMAG) in the biosynthesis of bacterial cell-wall peptidoglycan.</text>
</comment>
<accession>A0A248TD32</accession>
<dbReference type="InterPro" id="IPR036565">
    <property type="entry name" value="Mur-like_cat_sf"/>
</dbReference>
<evidence type="ECO:0000256" key="10">
    <source>
        <dbReference type="ARBA" id="ARBA00022984"/>
    </source>
</evidence>
<keyword evidence="3 20" id="KW-0963">Cytoplasm</keyword>
<feature type="binding site" evidence="20">
    <location>
        <begin position="109"/>
        <end position="115"/>
    </location>
    <ligand>
        <name>ATP</name>
        <dbReference type="ChEBI" id="CHEBI:30616"/>
    </ligand>
</feature>
<dbReference type="FunFam" id="3.40.1390.10:FF:000005">
    <property type="entry name" value="UDP-N-acetylmuramoyl-L-alanyl-D-glutamate--2,6-diaminopimelate ligase"/>
    <property type="match status" value="1"/>
</dbReference>
<comment type="PTM">
    <text evidence="20">Carboxylation is probably crucial for Mg(2+) binding and, consequently, for the gamma-phosphate positioning of ATP.</text>
</comment>
<dbReference type="GO" id="GO:0071555">
    <property type="term" value="P:cell wall organization"/>
    <property type="evidence" value="ECO:0007669"/>
    <property type="project" value="UniProtKB-KW"/>
</dbReference>
<dbReference type="KEGG" id="bko:CKF48_01090"/>
<dbReference type="Proteomes" id="UP000215137">
    <property type="component" value="Chromosome"/>
</dbReference>
<comment type="pathway">
    <text evidence="1 20 21">Cell wall biogenesis; peptidoglycan biosynthesis.</text>
</comment>
<evidence type="ECO:0000313" key="26">
    <source>
        <dbReference type="Proteomes" id="UP000215137"/>
    </source>
</evidence>
<dbReference type="RefSeq" id="WP_095369617.1">
    <property type="nucleotide sequence ID" value="NZ_CP022983.1"/>
</dbReference>
<dbReference type="GO" id="GO:0000287">
    <property type="term" value="F:magnesium ion binding"/>
    <property type="evidence" value="ECO:0007669"/>
    <property type="project" value="UniProtKB-UniRule"/>
</dbReference>
<dbReference type="GO" id="GO:0008765">
    <property type="term" value="F:UDP-N-acetylmuramoylalanyl-D-glutamate-2,6-diaminopimelate ligase activity"/>
    <property type="evidence" value="ECO:0007669"/>
    <property type="project" value="UniProtKB-UniRule"/>
</dbReference>
<keyword evidence="4 20" id="KW-0436">Ligase</keyword>
<evidence type="ECO:0000256" key="15">
    <source>
        <dbReference type="ARBA" id="ARBA00066633"/>
    </source>
</evidence>
<dbReference type="PROSITE" id="PS01011">
    <property type="entry name" value="FOLYLPOLYGLU_SYNT_1"/>
    <property type="match status" value="1"/>
</dbReference>
<evidence type="ECO:0000259" key="22">
    <source>
        <dbReference type="Pfam" id="PF01225"/>
    </source>
</evidence>
<dbReference type="UniPathway" id="UPA00219"/>
<comment type="similarity">
    <text evidence="2 20">Belongs to the MurCDEF family. MurE subfamily.</text>
</comment>
<keyword evidence="26" id="KW-1185">Reference proteome</keyword>
<evidence type="ECO:0000256" key="21">
    <source>
        <dbReference type="RuleBase" id="RU004135"/>
    </source>
</evidence>
<feature type="binding site" evidence="20">
    <location>
        <begin position="151"/>
        <end position="152"/>
    </location>
    <ligand>
        <name>UDP-N-acetyl-alpha-D-muramoyl-L-alanyl-D-glutamate</name>
        <dbReference type="ChEBI" id="CHEBI:83900"/>
    </ligand>
</feature>
<dbReference type="NCBIfam" id="TIGR01085">
    <property type="entry name" value="murE"/>
    <property type="match status" value="1"/>
</dbReference>
<dbReference type="GO" id="GO:0005524">
    <property type="term" value="F:ATP binding"/>
    <property type="evidence" value="ECO:0007669"/>
    <property type="project" value="UniProtKB-UniRule"/>
</dbReference>
<dbReference type="EMBL" id="CP022983">
    <property type="protein sequence ID" value="ASV66042.1"/>
    <property type="molecule type" value="Genomic_DNA"/>
</dbReference>
<keyword evidence="12 20" id="KW-0961">Cell wall biogenesis/degradation</keyword>
<dbReference type="Pfam" id="PF02875">
    <property type="entry name" value="Mur_ligase_C"/>
    <property type="match status" value="1"/>
</dbReference>
<comment type="cofactor">
    <cofactor evidence="20">
        <name>Mg(2+)</name>
        <dbReference type="ChEBI" id="CHEBI:18420"/>
    </cofactor>
</comment>
<comment type="caution">
    <text evidence="20">Lacks conserved residue(s) required for the propagation of feature annotation.</text>
</comment>
<sequence length="492" mass="54608">MKLHTLLQKLQPYLQYNDVDNIEIQSIENDNRKVEEGSLFVCIKGYTVDGHDFAASAVEKGAVAVISEKELSLKVPVIVVKSTRRALSLLSDAFYGQPSQQLHLIGVTGTNGKTTTTHIIDKILSDAGQKTGLMGTMYTKIGQQKYEIKNTTPESLTLQRTFKQMKDTGVTSAVMEVSSHSLDEGRVHGCDFDVAVFTNLTQDHLDYHHTMDEYRRAKGLLFAQLGNAYHYDRPKYAVLNVDDPASYDYEKSTSAYILTYGIDRDADFRARNIEMNASGTTFELDSPIGTYSLHIQLIGKFSVYNVLASIAAAFASNISMEQIIQSVESVAGVAGRFETVDAHQDFTVIVDYSHTPDSLENALKTVQQLAKKRIFTVVGCGGDRDRTKRPLMAQITCKHSTDAIFTSDNPRTEDPGSILKDMEAGVKNESYVSIIDRKEAIQYAVNQAEPGDCILIAGKGHETYQIIGHEHFDFDDRLVAKEAIEKKKTSSK</sequence>
<dbReference type="FunFam" id="3.90.190.20:FF:000006">
    <property type="entry name" value="UDP-N-acetylmuramoyl-L-alanyl-D-glutamate--2,6-diaminopimelate ligase"/>
    <property type="match status" value="1"/>
</dbReference>
<evidence type="ECO:0000256" key="1">
    <source>
        <dbReference type="ARBA" id="ARBA00004752"/>
    </source>
</evidence>
<evidence type="ECO:0000256" key="9">
    <source>
        <dbReference type="ARBA" id="ARBA00022960"/>
    </source>
</evidence>
<evidence type="ECO:0000256" key="20">
    <source>
        <dbReference type="HAMAP-Rule" id="MF_00208"/>
    </source>
</evidence>
<protein>
    <recommendedName>
        <fullName evidence="16 20">UDP-N-acetylmuramoyl-L-alanyl-D-glutamate--2,6-diaminopimelate ligase</fullName>
        <ecNumber evidence="15 20">6.3.2.13</ecNumber>
    </recommendedName>
    <alternativeName>
        <fullName evidence="17 20">Meso-A2pm-adding enzyme</fullName>
    </alternativeName>
    <alternativeName>
        <fullName evidence="18 20">Meso-diaminopimelate-adding enzyme</fullName>
    </alternativeName>
    <alternativeName>
        <fullName evidence="19 20">UDP-MurNAc-L-Ala-D-Glu:meso-diaminopimelate ligase</fullName>
    </alternativeName>
    <alternativeName>
        <fullName evidence="20">UDP-MurNAc-tripeptide synthetase</fullName>
    </alternativeName>
    <alternativeName>
        <fullName evidence="20">UDP-N-acetylmuramyl-tripeptide synthetase</fullName>
    </alternativeName>
</protein>
<evidence type="ECO:0000259" key="24">
    <source>
        <dbReference type="Pfam" id="PF08245"/>
    </source>
</evidence>
<dbReference type="InterPro" id="IPR013221">
    <property type="entry name" value="Mur_ligase_cen"/>
</dbReference>
<keyword evidence="7 20" id="KW-0067">ATP-binding</keyword>
<dbReference type="OrthoDB" id="9800958at2"/>
<dbReference type="GO" id="GO:0004326">
    <property type="term" value="F:tetrahydrofolylpolyglutamate synthase activity"/>
    <property type="evidence" value="ECO:0007669"/>
    <property type="project" value="InterPro"/>
</dbReference>
<feature type="binding site" evidence="20">
    <location>
        <position position="178"/>
    </location>
    <ligand>
        <name>UDP-N-acetyl-alpha-D-muramoyl-L-alanyl-D-glutamate</name>
        <dbReference type="ChEBI" id="CHEBI:83900"/>
    </ligand>
</feature>
<evidence type="ECO:0000256" key="5">
    <source>
        <dbReference type="ARBA" id="ARBA00022618"/>
    </source>
</evidence>
<dbReference type="GO" id="GO:0005737">
    <property type="term" value="C:cytoplasm"/>
    <property type="evidence" value="ECO:0007669"/>
    <property type="project" value="UniProtKB-SubCell"/>
</dbReference>
<dbReference type="SUPFAM" id="SSF53244">
    <property type="entry name" value="MurD-like peptide ligases, peptide-binding domain"/>
    <property type="match status" value="1"/>
</dbReference>
<dbReference type="EC" id="6.3.2.13" evidence="15 20"/>
<dbReference type="NCBIfam" id="NF001126">
    <property type="entry name" value="PRK00139.1-4"/>
    <property type="match status" value="1"/>
</dbReference>
<keyword evidence="11 20" id="KW-0131">Cell cycle</keyword>
<evidence type="ECO:0000256" key="6">
    <source>
        <dbReference type="ARBA" id="ARBA00022741"/>
    </source>
</evidence>
<dbReference type="Pfam" id="PF08245">
    <property type="entry name" value="Mur_ligase_M"/>
    <property type="match status" value="1"/>
</dbReference>
<feature type="domain" description="Mur ligase N-terminal catalytic" evidence="22">
    <location>
        <begin position="23"/>
        <end position="95"/>
    </location>
</feature>
<comment type="catalytic activity">
    <reaction evidence="13 20">
        <text>UDP-N-acetyl-alpha-D-muramoyl-L-alanyl-D-glutamate + meso-2,6-diaminopimelate + ATP = UDP-N-acetyl-alpha-D-muramoyl-L-alanyl-gamma-D-glutamyl-meso-2,6-diaminopimelate + ADP + phosphate + H(+)</text>
        <dbReference type="Rhea" id="RHEA:23676"/>
        <dbReference type="ChEBI" id="CHEBI:15378"/>
        <dbReference type="ChEBI" id="CHEBI:30616"/>
        <dbReference type="ChEBI" id="CHEBI:43474"/>
        <dbReference type="ChEBI" id="CHEBI:57791"/>
        <dbReference type="ChEBI" id="CHEBI:83900"/>
        <dbReference type="ChEBI" id="CHEBI:83905"/>
        <dbReference type="ChEBI" id="CHEBI:456216"/>
        <dbReference type="EC" id="6.3.2.13"/>
    </reaction>
</comment>
<dbReference type="InterPro" id="IPR005761">
    <property type="entry name" value="UDP-N-AcMur-Glu-dNH2Pim_ligase"/>
</dbReference>
<gene>
    <name evidence="20" type="primary">murE</name>
    <name evidence="25" type="ORF">CKF48_01090</name>
</gene>
<dbReference type="GO" id="GO:0051301">
    <property type="term" value="P:cell division"/>
    <property type="evidence" value="ECO:0007669"/>
    <property type="project" value="UniProtKB-KW"/>
</dbReference>
<feature type="modified residue" description="N6-carboxylysine" evidence="20">
    <location>
        <position position="218"/>
    </location>
</feature>
<feature type="binding site" evidence="20">
    <location>
        <position position="458"/>
    </location>
    <ligand>
        <name>meso-2,6-diaminopimelate</name>
        <dbReference type="ChEBI" id="CHEBI:57791"/>
    </ligand>
</feature>
<proteinExistence type="inferred from homology"/>
<dbReference type="GO" id="GO:0009252">
    <property type="term" value="P:peptidoglycan biosynthetic process"/>
    <property type="evidence" value="ECO:0007669"/>
    <property type="project" value="UniProtKB-UniRule"/>
</dbReference>
<evidence type="ECO:0000256" key="3">
    <source>
        <dbReference type="ARBA" id="ARBA00022490"/>
    </source>
</evidence>
<feature type="domain" description="Mur ligase central" evidence="24">
    <location>
        <begin position="107"/>
        <end position="313"/>
    </location>
</feature>
<dbReference type="HAMAP" id="MF_00208">
    <property type="entry name" value="MurE"/>
    <property type="match status" value="1"/>
</dbReference>
<evidence type="ECO:0000256" key="17">
    <source>
        <dbReference type="ARBA" id="ARBA00075482"/>
    </source>
</evidence>
<feature type="domain" description="Mur ligase C-terminal" evidence="23">
    <location>
        <begin position="335"/>
        <end position="460"/>
    </location>
</feature>
<dbReference type="InterPro" id="IPR018109">
    <property type="entry name" value="Folylpolyglutamate_synth_CS"/>
</dbReference>
<name>A0A248TD32_9BACI</name>
<feature type="binding site" evidence="20">
    <location>
        <position position="462"/>
    </location>
    <ligand>
        <name>meso-2,6-diaminopimelate</name>
        <dbReference type="ChEBI" id="CHEBI:57791"/>
    </ligand>
</feature>
<dbReference type="InterPro" id="IPR035911">
    <property type="entry name" value="MurE/MurF_N"/>
</dbReference>
<evidence type="ECO:0000256" key="11">
    <source>
        <dbReference type="ARBA" id="ARBA00023306"/>
    </source>
</evidence>
<dbReference type="AlphaFoldDB" id="A0A248TD32"/>
<evidence type="ECO:0000259" key="23">
    <source>
        <dbReference type="Pfam" id="PF02875"/>
    </source>
</evidence>
<evidence type="ECO:0000256" key="4">
    <source>
        <dbReference type="ARBA" id="ARBA00022598"/>
    </source>
</evidence>
<keyword evidence="8 20" id="KW-0460">Magnesium</keyword>
<evidence type="ECO:0000256" key="16">
    <source>
        <dbReference type="ARBA" id="ARBA00072883"/>
    </source>
</evidence>
<evidence type="ECO:0000256" key="13">
    <source>
        <dbReference type="ARBA" id="ARBA00050251"/>
    </source>
</evidence>